<dbReference type="PANTHER" id="PTHR43657:SF1">
    <property type="entry name" value="ALTERED INHERITANCE OF MITOCHONDRIA PROTEIN 24, MITOCHONDRIAL"/>
    <property type="match status" value="1"/>
</dbReference>
<name>A0A0B7KE69_BIOOC</name>
<protein>
    <recommendedName>
        <fullName evidence="1">Altered inheritance of mitochondria protein 24, mitochondrial</fullName>
    </recommendedName>
</protein>
<dbReference type="InterPro" id="IPR002838">
    <property type="entry name" value="AIM24"/>
</dbReference>
<reference evidence="2" key="1">
    <citation type="submission" date="2015-01" db="EMBL/GenBank/DDBJ databases">
        <authorList>
            <person name="Durling Mikael"/>
        </authorList>
    </citation>
    <scope>NUCLEOTIDE SEQUENCE</scope>
</reference>
<dbReference type="GO" id="GO:0005739">
    <property type="term" value="C:mitochondrion"/>
    <property type="evidence" value="ECO:0007669"/>
    <property type="project" value="UniProtKB-SubCell"/>
</dbReference>
<dbReference type="Pfam" id="PF01987">
    <property type="entry name" value="AIM24"/>
    <property type="match status" value="1"/>
</dbReference>
<dbReference type="InterPro" id="IPR036983">
    <property type="entry name" value="AIM24_sf"/>
</dbReference>
<dbReference type="EMBL" id="CDPU01000051">
    <property type="protein sequence ID" value="CEO55389.1"/>
    <property type="molecule type" value="Genomic_DNA"/>
</dbReference>
<dbReference type="Gene3D" id="3.60.160.10">
    <property type="entry name" value="Mitochondrial biogenesis AIM24"/>
    <property type="match status" value="1"/>
</dbReference>
<comment type="subcellular location">
    <subcellularLocation>
        <location evidence="1">Mitochondrion</location>
    </subcellularLocation>
</comment>
<organism evidence="2">
    <name type="scientific">Bionectria ochroleuca</name>
    <name type="common">Gliocladium roseum</name>
    <dbReference type="NCBI Taxonomy" id="29856"/>
    <lineage>
        <taxon>Eukaryota</taxon>
        <taxon>Fungi</taxon>
        <taxon>Dikarya</taxon>
        <taxon>Ascomycota</taxon>
        <taxon>Pezizomycotina</taxon>
        <taxon>Sordariomycetes</taxon>
        <taxon>Hypocreomycetidae</taxon>
        <taxon>Hypocreales</taxon>
        <taxon>Bionectriaceae</taxon>
        <taxon>Clonostachys</taxon>
    </lineage>
</organism>
<keyword evidence="1" id="KW-0496">Mitochondrion</keyword>
<dbReference type="SUPFAM" id="SSF51219">
    <property type="entry name" value="TRAP-like"/>
    <property type="match status" value="1"/>
</dbReference>
<sequence length="238" mass="26418">MTHPGQSFEKFAETGKFEGGNFAITHRDANAVLTVTLEDQVQLLSETGAMIHMSGSIKLDAKTKVSWKRFLLDDMTHSTYTGPGTVTIGPPFLGDVFALPVNSAVDTRTWVMRREAALAWTSGVTKTIKKQNFKNTFWHDEPYHVYELGGNGIMFLTGFGAVDRIDLKEGQTHFVDNGHSIAWTCSYSVVKAGGSWLKSSRTGEGRILQFEGPGSIFIQTRRLDEFEELVQACFPDTE</sequence>
<dbReference type="AlphaFoldDB" id="A0A0B7KE69"/>
<comment type="similarity">
    <text evidence="1">Belongs to the AIM24 family.</text>
</comment>
<evidence type="ECO:0000313" key="2">
    <source>
        <dbReference type="EMBL" id="CEO55389.1"/>
    </source>
</evidence>
<accession>A0A0B7KE69</accession>
<dbReference type="PANTHER" id="PTHR43657">
    <property type="entry name" value="TRYPTOPHAN RNA-BINDING ATTENUATOR PROTEIN-LIKE PROTEIN"/>
    <property type="match status" value="1"/>
</dbReference>
<evidence type="ECO:0000256" key="1">
    <source>
        <dbReference type="RuleBase" id="RU363045"/>
    </source>
</evidence>
<proteinExistence type="inferred from homology"/>
<gene>
    <name evidence="2" type="ORF">BN869_000011447_1</name>
</gene>
<dbReference type="InterPro" id="IPR016031">
    <property type="entry name" value="Trp_RNA-bd_attenuator-like_dom"/>
</dbReference>